<dbReference type="Gene3D" id="1.20.1260.60">
    <property type="entry name" value="Vacuolar protein sorting-associated protein Ist1"/>
    <property type="match status" value="1"/>
</dbReference>
<dbReference type="InterPro" id="IPR042277">
    <property type="entry name" value="IST1-like"/>
</dbReference>
<feature type="region of interest" description="Disordered" evidence="2">
    <location>
        <begin position="265"/>
        <end position="320"/>
    </location>
</feature>
<evidence type="ECO:0008006" key="5">
    <source>
        <dbReference type="Google" id="ProtNLM"/>
    </source>
</evidence>
<evidence type="ECO:0000313" key="3">
    <source>
        <dbReference type="EMBL" id="KAK9013996.1"/>
    </source>
</evidence>
<feature type="region of interest" description="Disordered" evidence="2">
    <location>
        <begin position="362"/>
        <end position="529"/>
    </location>
</feature>
<evidence type="ECO:0000256" key="2">
    <source>
        <dbReference type="SAM" id="MobiDB-lite"/>
    </source>
</evidence>
<comment type="caution">
    <text evidence="3">The sequence shown here is derived from an EMBL/GenBank/DDBJ whole genome shotgun (WGS) entry which is preliminary data.</text>
</comment>
<dbReference type="Proteomes" id="UP001396334">
    <property type="component" value="Unassembled WGS sequence"/>
</dbReference>
<feature type="compositionally biased region" description="Polar residues" evidence="2">
    <location>
        <begin position="376"/>
        <end position="388"/>
    </location>
</feature>
<accession>A0ABR2RM58</accession>
<keyword evidence="4" id="KW-1185">Reference proteome</keyword>
<comment type="similarity">
    <text evidence="1">Belongs to the IST1 family.</text>
</comment>
<protein>
    <recommendedName>
        <fullName evidence="5">IST1-like protein</fullName>
    </recommendedName>
</protein>
<feature type="region of interest" description="Disordered" evidence="2">
    <location>
        <begin position="6"/>
        <end position="47"/>
    </location>
</feature>
<evidence type="ECO:0000313" key="4">
    <source>
        <dbReference type="Proteomes" id="UP001396334"/>
    </source>
</evidence>
<dbReference type="Pfam" id="PF03398">
    <property type="entry name" value="Ist1"/>
    <property type="match status" value="1"/>
</dbReference>
<feature type="compositionally biased region" description="Basic and acidic residues" evidence="2">
    <location>
        <begin position="506"/>
        <end position="529"/>
    </location>
</feature>
<feature type="compositionally biased region" description="Polar residues" evidence="2">
    <location>
        <begin position="9"/>
        <end position="20"/>
    </location>
</feature>
<feature type="compositionally biased region" description="Basic residues" evidence="2">
    <location>
        <begin position="445"/>
        <end position="456"/>
    </location>
</feature>
<sequence length="529" mass="59020">MICFAVSDGPNSSKANNTASEAAGSLSHDDALLQPSPSSEPQLGTIGPARIDVKSSLRVNKVRLETIRKKRNAVEKYLKKDVAELLRNDLDYNAYGRGSCALHPEKAGAPFGIRLTLHGLTLQEEPLTFRVVGLTDTTFLLLQIEGLMVEQNRTACYRFIEQFSVCISKNLSVMQKESECPEECREAVASLIYAAAQFADLPELRTLRTLFTEKYTNSLEPYLNQEFVQKLQAEPPTKEMKLELMHALANEFSIEWDSKALEQKLFEPPPPEHNTALHKSLNEGDDDGYKLYSQESNNHDDKNGSSNMQEYRRPQGNEMDCISRTRKDVAFEKSNNHDDDCGWSNTKEYGRAKSNERELTYGAGECELTDQDIPKTGSTSEASFSGDGTENMKPFYYRSIPPPYVKLSADTSKGKSSAEELQTPSCNVHDEKIDKPNGPTVGSKPKPRSVRSRRPLKPPPSRENPGLQCTELDPSSPSGSAASFPKEFSTPTETEKRNTQSSSEGSLRKLPDYDGLRSRIEAIQRSKRN</sequence>
<gene>
    <name evidence="3" type="ORF">V6N11_005170</name>
</gene>
<dbReference type="PANTHER" id="PTHR12161:SF60">
    <property type="entry name" value="REGULATOR OF VPS4 ACTIVITY IN THE MVB PATHWAY PROTEIN"/>
    <property type="match status" value="1"/>
</dbReference>
<reference evidence="3 4" key="1">
    <citation type="journal article" date="2024" name="G3 (Bethesda)">
        <title>Genome assembly of Hibiscus sabdariffa L. provides insights into metabolisms of medicinal natural products.</title>
        <authorList>
            <person name="Kim T."/>
        </authorList>
    </citation>
    <scope>NUCLEOTIDE SEQUENCE [LARGE SCALE GENOMIC DNA]</scope>
    <source>
        <strain evidence="3">TK-2024</strain>
        <tissue evidence="3">Old leaves</tissue>
    </source>
</reference>
<evidence type="ECO:0000256" key="1">
    <source>
        <dbReference type="ARBA" id="ARBA00005536"/>
    </source>
</evidence>
<organism evidence="3 4">
    <name type="scientific">Hibiscus sabdariffa</name>
    <name type="common">roselle</name>
    <dbReference type="NCBI Taxonomy" id="183260"/>
    <lineage>
        <taxon>Eukaryota</taxon>
        <taxon>Viridiplantae</taxon>
        <taxon>Streptophyta</taxon>
        <taxon>Embryophyta</taxon>
        <taxon>Tracheophyta</taxon>
        <taxon>Spermatophyta</taxon>
        <taxon>Magnoliopsida</taxon>
        <taxon>eudicotyledons</taxon>
        <taxon>Gunneridae</taxon>
        <taxon>Pentapetalae</taxon>
        <taxon>rosids</taxon>
        <taxon>malvids</taxon>
        <taxon>Malvales</taxon>
        <taxon>Malvaceae</taxon>
        <taxon>Malvoideae</taxon>
        <taxon>Hibiscus</taxon>
    </lineage>
</organism>
<dbReference type="EMBL" id="JBBPBN010000021">
    <property type="protein sequence ID" value="KAK9013996.1"/>
    <property type="molecule type" value="Genomic_DNA"/>
</dbReference>
<dbReference type="PANTHER" id="PTHR12161">
    <property type="entry name" value="IST1 FAMILY MEMBER"/>
    <property type="match status" value="1"/>
</dbReference>
<feature type="compositionally biased region" description="Low complexity" evidence="2">
    <location>
        <begin position="474"/>
        <end position="483"/>
    </location>
</feature>
<name>A0ABR2RM58_9ROSI</name>
<feature type="compositionally biased region" description="Basic and acidic residues" evidence="2">
    <location>
        <begin position="310"/>
        <end position="320"/>
    </location>
</feature>
<dbReference type="InterPro" id="IPR005061">
    <property type="entry name" value="Ist1"/>
</dbReference>
<proteinExistence type="inferred from homology"/>